<dbReference type="Proteomes" id="UP001281147">
    <property type="component" value="Unassembled WGS sequence"/>
</dbReference>
<dbReference type="EMBL" id="JAUTXU010000858">
    <property type="protein sequence ID" value="KAK3675203.1"/>
    <property type="molecule type" value="Genomic_DNA"/>
</dbReference>
<protein>
    <submittedName>
        <fullName evidence="1">Uncharacterized protein</fullName>
    </submittedName>
</protein>
<evidence type="ECO:0000313" key="1">
    <source>
        <dbReference type="EMBL" id="KAK3675203.1"/>
    </source>
</evidence>
<feature type="non-terminal residue" evidence="1">
    <location>
        <position position="228"/>
    </location>
</feature>
<accession>A0ACC3M890</accession>
<name>A0ACC3M890_9PEZI</name>
<reference evidence="1" key="1">
    <citation type="submission" date="2023-07" db="EMBL/GenBank/DDBJ databases">
        <title>Black Yeasts Isolated from many extreme environments.</title>
        <authorList>
            <person name="Coleine C."/>
            <person name="Stajich J.E."/>
            <person name="Selbmann L."/>
        </authorList>
    </citation>
    <scope>NUCLEOTIDE SEQUENCE</scope>
    <source>
        <strain evidence="1">CCFEE 5714</strain>
    </source>
</reference>
<sequence length="228" mass="25486">MVLSRIKAIAEAAAFRHEVGGILLGSYRGRDLHVIDASAPQNSDRWSPTRFWRSPAGHQAFADAAWRRSGGLVTHIGEWHSYPELRPTPSVIDRASWLKSRREQRRPLAFLIVGTADVCVCADAELGTIRALVPIDQDEMGVLFGHPLSDPSRPVTRYANRTGELFYFSMKGHHEAVRHAYEDLGGEGQWWIPTLSNNLLKAIALTLNGQWQNDVVEWLCETQAFGSS</sequence>
<comment type="caution">
    <text evidence="1">The sequence shown here is derived from an EMBL/GenBank/DDBJ whole genome shotgun (WGS) entry which is preliminary data.</text>
</comment>
<organism evidence="1 2">
    <name type="scientific">Vermiconidia calcicola</name>
    <dbReference type="NCBI Taxonomy" id="1690605"/>
    <lineage>
        <taxon>Eukaryota</taxon>
        <taxon>Fungi</taxon>
        <taxon>Dikarya</taxon>
        <taxon>Ascomycota</taxon>
        <taxon>Pezizomycotina</taxon>
        <taxon>Dothideomycetes</taxon>
        <taxon>Dothideomycetidae</taxon>
        <taxon>Mycosphaerellales</taxon>
        <taxon>Extremaceae</taxon>
        <taxon>Vermiconidia</taxon>
    </lineage>
</organism>
<keyword evidence="2" id="KW-1185">Reference proteome</keyword>
<evidence type="ECO:0000313" key="2">
    <source>
        <dbReference type="Proteomes" id="UP001281147"/>
    </source>
</evidence>
<proteinExistence type="predicted"/>
<gene>
    <name evidence="1" type="ORF">LTR37_021559</name>
</gene>